<proteinExistence type="predicted"/>
<evidence type="ECO:0008006" key="2">
    <source>
        <dbReference type="Google" id="ProtNLM"/>
    </source>
</evidence>
<dbReference type="EMBL" id="MN739220">
    <property type="protein sequence ID" value="QHS94333.1"/>
    <property type="molecule type" value="Genomic_DNA"/>
</dbReference>
<reference evidence="1" key="1">
    <citation type="journal article" date="2020" name="Nature">
        <title>Giant virus diversity and host interactions through global metagenomics.</title>
        <authorList>
            <person name="Schulz F."/>
            <person name="Roux S."/>
            <person name="Paez-Espino D."/>
            <person name="Jungbluth S."/>
            <person name="Walsh D.A."/>
            <person name="Denef V.J."/>
            <person name="McMahon K.D."/>
            <person name="Konstantinidis K.T."/>
            <person name="Eloe-Fadrosh E.A."/>
            <person name="Kyrpides N.C."/>
            <person name="Woyke T."/>
        </authorList>
    </citation>
    <scope>NUCLEOTIDE SEQUENCE</scope>
    <source>
        <strain evidence="1">GVMAG-M-3300018416-26</strain>
    </source>
</reference>
<protein>
    <recommendedName>
        <fullName evidence="2">F-box domain-containing protein</fullName>
    </recommendedName>
</protein>
<sequence>MVVQTRLHKKQTLLNDVIENPLLLTTIMNCLDNQDAVNFSLTNKIFHLYDSSVGYEVIQPKLADGYIKFIDEQQKKKIKETNDKFMIKFNNLFRQHQNDQFNTRTMFKIFEHIYEFKDFLFSNYEKYKVFLKSTEDNLIRLIRSNIANETIDAVYFMTLIFDSQPKAERIPGTSDGYVEYITSTQGERIWI</sequence>
<name>A0A6C0BST8_9ZZZZ</name>
<dbReference type="AlphaFoldDB" id="A0A6C0BST8"/>
<accession>A0A6C0BST8</accession>
<organism evidence="1">
    <name type="scientific">viral metagenome</name>
    <dbReference type="NCBI Taxonomy" id="1070528"/>
    <lineage>
        <taxon>unclassified sequences</taxon>
        <taxon>metagenomes</taxon>
        <taxon>organismal metagenomes</taxon>
    </lineage>
</organism>
<evidence type="ECO:0000313" key="1">
    <source>
        <dbReference type="EMBL" id="QHS94333.1"/>
    </source>
</evidence>